<dbReference type="GO" id="GO:1990404">
    <property type="term" value="F:NAD+-protein mono-ADP-ribosyltransferase activity"/>
    <property type="evidence" value="ECO:0007669"/>
    <property type="project" value="TreeGrafter"/>
</dbReference>
<reference evidence="1" key="1">
    <citation type="submission" date="2021-02" db="EMBL/GenBank/DDBJ databases">
        <title>Comparative genomics reveals that relaxation of natural selection precedes convergent phenotypic evolution of cavefish.</title>
        <authorList>
            <person name="Peng Z."/>
        </authorList>
    </citation>
    <scope>NUCLEOTIDE SEQUENCE</scope>
    <source>
        <tissue evidence="1">Muscle</tissue>
    </source>
</reference>
<name>A0A9W7T1W8_TRIRA</name>
<dbReference type="InterPro" id="IPR051712">
    <property type="entry name" value="ARTD-AVP"/>
</dbReference>
<dbReference type="AlphaFoldDB" id="A0A9W7T1W8"/>
<comment type="caution">
    <text evidence="1">The sequence shown here is derived from an EMBL/GenBank/DDBJ whole genome shotgun (WGS) entry which is preliminary data.</text>
</comment>
<dbReference type="Pfam" id="PF23466">
    <property type="entry name" value="WWE_4"/>
    <property type="match status" value="1"/>
</dbReference>
<dbReference type="Proteomes" id="UP001059041">
    <property type="component" value="Unassembled WGS sequence"/>
</dbReference>
<dbReference type="GO" id="GO:0005634">
    <property type="term" value="C:nucleus"/>
    <property type="evidence" value="ECO:0007669"/>
    <property type="project" value="TreeGrafter"/>
</dbReference>
<feature type="non-terminal residue" evidence="1">
    <location>
        <position position="1"/>
    </location>
</feature>
<dbReference type="EMBL" id="JAFHDT010000587">
    <property type="protein sequence ID" value="KAI7789324.1"/>
    <property type="molecule type" value="Genomic_DNA"/>
</dbReference>
<accession>A0A9W7T1W8</accession>
<evidence type="ECO:0000313" key="2">
    <source>
        <dbReference type="Proteomes" id="UP001059041"/>
    </source>
</evidence>
<proteinExistence type="predicted"/>
<gene>
    <name evidence="1" type="ORF">IRJ41_007733</name>
</gene>
<dbReference type="GO" id="GO:0003950">
    <property type="term" value="F:NAD+ poly-ADP-ribosyltransferase activity"/>
    <property type="evidence" value="ECO:0007669"/>
    <property type="project" value="TreeGrafter"/>
</dbReference>
<evidence type="ECO:0000313" key="1">
    <source>
        <dbReference type="EMBL" id="KAI7789324.1"/>
    </source>
</evidence>
<keyword evidence="2" id="KW-1185">Reference proteome</keyword>
<sequence>MSNLYSITVQRALQKETITASNNMAVSNIYEWQLFDGSKWSSICNDIIIETHYCQPGASGITLHTSIGSLYIDFDAMTVSGICGNVLVRRNTFLSNNQKQEVGWYYKDNQRWCQYGAQ</sequence>
<dbReference type="PANTHER" id="PTHR45740">
    <property type="entry name" value="POLY [ADP-RIBOSE] POLYMERASE"/>
    <property type="match status" value="1"/>
</dbReference>
<dbReference type="PANTHER" id="PTHR45740:SF14">
    <property type="entry name" value="NOVEL PROTEIN"/>
    <property type="match status" value="1"/>
</dbReference>
<protein>
    <submittedName>
        <fullName evidence="1">Uncharacterized protein</fullName>
    </submittedName>
</protein>
<organism evidence="1 2">
    <name type="scientific">Triplophysa rosa</name>
    <name type="common">Cave loach</name>
    <dbReference type="NCBI Taxonomy" id="992332"/>
    <lineage>
        <taxon>Eukaryota</taxon>
        <taxon>Metazoa</taxon>
        <taxon>Chordata</taxon>
        <taxon>Craniata</taxon>
        <taxon>Vertebrata</taxon>
        <taxon>Euteleostomi</taxon>
        <taxon>Actinopterygii</taxon>
        <taxon>Neopterygii</taxon>
        <taxon>Teleostei</taxon>
        <taxon>Ostariophysi</taxon>
        <taxon>Cypriniformes</taxon>
        <taxon>Nemacheilidae</taxon>
        <taxon>Triplophysa</taxon>
    </lineage>
</organism>